<dbReference type="InterPro" id="IPR029058">
    <property type="entry name" value="AB_hydrolase_fold"/>
</dbReference>
<dbReference type="Proteomes" id="UP000541955">
    <property type="component" value="Unassembled WGS sequence"/>
</dbReference>
<dbReference type="RefSeq" id="WP_185429296.1">
    <property type="nucleotide sequence ID" value="NZ_JAARRW010000002.1"/>
</dbReference>
<reference evidence="1 2" key="1">
    <citation type="submission" date="2020-03" db="EMBL/GenBank/DDBJ databases">
        <title>Soil Listeria distribution.</title>
        <authorList>
            <person name="Liao J."/>
            <person name="Wiedmann M."/>
        </authorList>
    </citation>
    <scope>NUCLEOTIDE SEQUENCE [LARGE SCALE GENOMIC DNA]</scope>
    <source>
        <strain evidence="1 2">FSL L7-1387</strain>
    </source>
</reference>
<accession>A0A7X0XIV9</accession>
<evidence type="ECO:0000313" key="1">
    <source>
        <dbReference type="EMBL" id="MBC1561865.1"/>
    </source>
</evidence>
<sequence length="349" mass="40430">MKIMMEDLVYKNAQISLPFTVKSSIKDCEFAYYIYQDKQIIEKRWYEKLEKNSKVRFTPIYSGSYQIRLFIRKKDELVCNQLTNEIHIDRAAGKEIATTFPNEKVYFNDVPVKYLFQPAKKPSKYLILSFSGLYSTEFRGGAPVYNHIRTLEPVDANKLFILDSYQEQFCYYVGFGGAYDFERSVVALITTIANQFNIPAQNIIATGSSKGGAAALYYSLKYNYGKAIIGAPQIYIANYLDQRANSESMRERYDRILGRNHDFGKAFWNGLILNQVAKCTEFPEMHFHVGKGDFHYPKHLVPLFKQFDKRGVAYHLDLANYVEHNETGLYFTPFLLQKAIEMTNTRNEG</sequence>
<organism evidence="1 2">
    <name type="scientific">Listeria booriae</name>
    <dbReference type="NCBI Taxonomy" id="1552123"/>
    <lineage>
        <taxon>Bacteria</taxon>
        <taxon>Bacillati</taxon>
        <taxon>Bacillota</taxon>
        <taxon>Bacilli</taxon>
        <taxon>Bacillales</taxon>
        <taxon>Listeriaceae</taxon>
        <taxon>Listeria</taxon>
    </lineage>
</organism>
<name>A0A7X0XIV9_9LIST</name>
<evidence type="ECO:0008006" key="3">
    <source>
        <dbReference type="Google" id="ProtNLM"/>
    </source>
</evidence>
<dbReference type="SUPFAM" id="SSF53474">
    <property type="entry name" value="alpha/beta-Hydrolases"/>
    <property type="match status" value="1"/>
</dbReference>
<dbReference type="Gene3D" id="3.40.50.1820">
    <property type="entry name" value="alpha/beta hydrolase"/>
    <property type="match status" value="1"/>
</dbReference>
<evidence type="ECO:0000313" key="2">
    <source>
        <dbReference type="Proteomes" id="UP000541955"/>
    </source>
</evidence>
<protein>
    <recommendedName>
        <fullName evidence="3">Two component regulator three Y domain-containing protein</fullName>
    </recommendedName>
</protein>
<dbReference type="EMBL" id="JAARRW010000002">
    <property type="protein sequence ID" value="MBC1561865.1"/>
    <property type="molecule type" value="Genomic_DNA"/>
</dbReference>
<gene>
    <name evidence="1" type="ORF">HB902_07250</name>
</gene>
<comment type="caution">
    <text evidence="1">The sequence shown here is derived from an EMBL/GenBank/DDBJ whole genome shotgun (WGS) entry which is preliminary data.</text>
</comment>
<dbReference type="AlphaFoldDB" id="A0A7X0XIV9"/>
<proteinExistence type="predicted"/>